<sequence length="189" mass="20955">MLKKTTILVLVFVLAFGGLVFAKNTDTQKLEAAERLVAMGIITGFEDGSLGLEGNLTREQFATIVVRLMNKQNEVDKYKQDSIFSDVKKERWSAGYVNIAVKEGLIVGRGDGTFDPQGNITHAEILTVLVRLLGYEGTIDKNKAWPDNYVDKAKELKMDLGAGFDIKSPALRGDIMLYIDKSLVVKINR</sequence>
<proteinExistence type="predicted"/>
<dbReference type="PANTHER" id="PTHR43308">
    <property type="entry name" value="OUTER MEMBRANE PROTEIN ALPHA-RELATED"/>
    <property type="match status" value="1"/>
</dbReference>
<dbReference type="Proteomes" id="UP000198625">
    <property type="component" value="Unassembled WGS sequence"/>
</dbReference>
<organism evidence="3 4">
    <name type="scientific">Proteiniborus ethanoligenes</name>
    <dbReference type="NCBI Taxonomy" id="415015"/>
    <lineage>
        <taxon>Bacteria</taxon>
        <taxon>Bacillati</taxon>
        <taxon>Bacillota</taxon>
        <taxon>Clostridia</taxon>
        <taxon>Eubacteriales</taxon>
        <taxon>Proteiniborus</taxon>
    </lineage>
</organism>
<name>A0A1H3LZQ9_9FIRM</name>
<evidence type="ECO:0000313" key="3">
    <source>
        <dbReference type="EMBL" id="SDY69920.1"/>
    </source>
</evidence>
<evidence type="ECO:0000259" key="2">
    <source>
        <dbReference type="PROSITE" id="PS51272"/>
    </source>
</evidence>
<dbReference type="STRING" id="415015.SAMN05660462_00676"/>
<protein>
    <submittedName>
        <fullName evidence="3">S-layer homology domain-containing protein</fullName>
    </submittedName>
</protein>
<dbReference type="InterPro" id="IPR001119">
    <property type="entry name" value="SLH_dom"/>
</dbReference>
<gene>
    <name evidence="3" type="ORF">SAMN05660462_00676</name>
</gene>
<dbReference type="InterPro" id="IPR051465">
    <property type="entry name" value="Cell_Envelope_Struct_Comp"/>
</dbReference>
<accession>A0A1H3LZQ9</accession>
<dbReference type="Pfam" id="PF00395">
    <property type="entry name" value="SLH"/>
    <property type="match status" value="2"/>
</dbReference>
<dbReference type="EMBL" id="FNQE01000005">
    <property type="protein sequence ID" value="SDY69920.1"/>
    <property type="molecule type" value="Genomic_DNA"/>
</dbReference>
<dbReference type="AlphaFoldDB" id="A0A1H3LZQ9"/>
<keyword evidence="4" id="KW-1185">Reference proteome</keyword>
<keyword evidence="1" id="KW-0677">Repeat</keyword>
<reference evidence="3 4" key="1">
    <citation type="submission" date="2016-10" db="EMBL/GenBank/DDBJ databases">
        <authorList>
            <person name="de Groot N.N."/>
        </authorList>
    </citation>
    <scope>NUCLEOTIDE SEQUENCE [LARGE SCALE GENOMIC DNA]</scope>
    <source>
        <strain evidence="3 4">DSM 21650</strain>
    </source>
</reference>
<dbReference type="PROSITE" id="PS51272">
    <property type="entry name" value="SLH"/>
    <property type="match status" value="2"/>
</dbReference>
<feature type="domain" description="SLH" evidence="2">
    <location>
        <begin position="80"/>
        <end position="143"/>
    </location>
</feature>
<dbReference type="OrthoDB" id="1699243at2"/>
<evidence type="ECO:0000256" key="1">
    <source>
        <dbReference type="ARBA" id="ARBA00022737"/>
    </source>
</evidence>
<feature type="domain" description="SLH" evidence="2">
    <location>
        <begin position="16"/>
        <end position="79"/>
    </location>
</feature>
<evidence type="ECO:0000313" key="4">
    <source>
        <dbReference type="Proteomes" id="UP000198625"/>
    </source>
</evidence>
<dbReference type="RefSeq" id="WP_091727225.1">
    <property type="nucleotide sequence ID" value="NZ_FNQE01000005.1"/>
</dbReference>